<sequence>MRTRNLLHLLTALVVSVPVVLGAAATAQAAQPPTLLPLSVANNSGRSEEVFLYVLGTDLASGKLGYVNEAGAFTAWSGGANPPAPAPDVSIAGPANGSARTIQLPRGISGRMYMSFGQKLTFLLAQDGGLVQPAPWAAGDPNRDVLFDWSEFTYNDAGLWLNSSQVDQFAVPHSVSVTGERGTSTRGELKPGGRDAILDALENEPGDWGKLVHTRADGTRLRALAPRLAIEGDGGFDAGYLDGYLTDTWNTYRNTDLTVVPFEFQPNLKYTGRTDGNGVLQFKDSTGKQVASFPQPSTKDVFGCDGKLAAPNDDVVGPLARTLCAALHRSTLGFLHTQPTYKGEEFYTRPVTDHYSKVIHANMVDGKAYGFAFDDVGNFESLVFDGVPSSVTIDLTSF</sequence>
<proteinExistence type="predicted"/>
<dbReference type="PROSITE" id="PS52006">
    <property type="entry name" value="GH64"/>
    <property type="match status" value="1"/>
</dbReference>
<dbReference type="InterPro" id="IPR037176">
    <property type="entry name" value="Osmotin/thaumatin-like_sf"/>
</dbReference>
<evidence type="ECO:0000259" key="2">
    <source>
        <dbReference type="PROSITE" id="PS52006"/>
    </source>
</evidence>
<evidence type="ECO:0000313" key="3">
    <source>
        <dbReference type="EMBL" id="MCS7479554.1"/>
    </source>
</evidence>
<dbReference type="EMBL" id="JANYMP010000010">
    <property type="protein sequence ID" value="MCS7479554.1"/>
    <property type="molecule type" value="Genomic_DNA"/>
</dbReference>
<feature type="chain" id="PRO_5040906381" evidence="1">
    <location>
        <begin position="30"/>
        <end position="398"/>
    </location>
</feature>
<dbReference type="RefSeq" id="WP_259625050.1">
    <property type="nucleotide sequence ID" value="NZ_JANYMP010000010.1"/>
</dbReference>
<dbReference type="InterPro" id="IPR032477">
    <property type="entry name" value="Glyco_hydro_64"/>
</dbReference>
<organism evidence="3 4">
    <name type="scientific">Umezawaea endophytica</name>
    <dbReference type="NCBI Taxonomy" id="1654476"/>
    <lineage>
        <taxon>Bacteria</taxon>
        <taxon>Bacillati</taxon>
        <taxon>Actinomycetota</taxon>
        <taxon>Actinomycetes</taxon>
        <taxon>Pseudonocardiales</taxon>
        <taxon>Pseudonocardiaceae</taxon>
        <taxon>Umezawaea</taxon>
    </lineage>
</organism>
<dbReference type="InterPro" id="IPR037398">
    <property type="entry name" value="Glyco_hydro_64_fam"/>
</dbReference>
<protein>
    <submittedName>
        <fullName evidence="3">Beta-1,3-glucanase family protein</fullName>
    </submittedName>
</protein>
<accession>A0A9X2VN94</accession>
<feature type="signal peptide" evidence="1">
    <location>
        <begin position="1"/>
        <end position="29"/>
    </location>
</feature>
<feature type="domain" description="GH64" evidence="2">
    <location>
        <begin position="33"/>
        <end position="397"/>
    </location>
</feature>
<gene>
    <name evidence="3" type="ORF">NZH93_22060</name>
</gene>
<dbReference type="InterPro" id="IPR042517">
    <property type="entry name" value="Glyco_hydro_64_N_2"/>
</dbReference>
<dbReference type="PANTHER" id="PTHR38165">
    <property type="match status" value="1"/>
</dbReference>
<dbReference type="Proteomes" id="UP001141259">
    <property type="component" value="Unassembled WGS sequence"/>
</dbReference>
<keyword evidence="4" id="KW-1185">Reference proteome</keyword>
<dbReference type="Pfam" id="PF16483">
    <property type="entry name" value="Glyco_hydro_64"/>
    <property type="match status" value="1"/>
</dbReference>
<evidence type="ECO:0000256" key="1">
    <source>
        <dbReference type="SAM" id="SignalP"/>
    </source>
</evidence>
<keyword evidence="1" id="KW-0732">Signal</keyword>
<dbReference type="Gene3D" id="3.30.920.50">
    <property type="entry name" value="Beta-1,3-glucanase, C-terminal domain"/>
    <property type="match status" value="1"/>
</dbReference>
<dbReference type="PANTHER" id="PTHR38165:SF1">
    <property type="entry name" value="GLUCANASE B"/>
    <property type="match status" value="1"/>
</dbReference>
<dbReference type="AlphaFoldDB" id="A0A9X2VN94"/>
<comment type="caution">
    <text evidence="3">The sequence shown here is derived from an EMBL/GenBank/DDBJ whole genome shotgun (WGS) entry which is preliminary data.</text>
</comment>
<evidence type="ECO:0000313" key="4">
    <source>
        <dbReference type="Proteomes" id="UP001141259"/>
    </source>
</evidence>
<name>A0A9X2VN94_9PSEU</name>
<dbReference type="Gene3D" id="2.60.110.10">
    <property type="entry name" value="Thaumatin"/>
    <property type="match status" value="1"/>
</dbReference>
<reference evidence="3" key="1">
    <citation type="submission" date="2022-08" db="EMBL/GenBank/DDBJ databases">
        <authorList>
            <person name="Tistechok S."/>
            <person name="Samborskyy M."/>
            <person name="Roman I."/>
        </authorList>
    </citation>
    <scope>NUCLEOTIDE SEQUENCE</scope>
    <source>
        <strain evidence="3">DSM 103496</strain>
    </source>
</reference>